<dbReference type="Proteomes" id="UP000198844">
    <property type="component" value="Unassembled WGS sequence"/>
</dbReference>
<name>A0A1I7DC20_9BURK</name>
<feature type="region of interest" description="Disordered" evidence="1">
    <location>
        <begin position="27"/>
        <end position="114"/>
    </location>
</feature>
<feature type="chain" id="PRO_5011533578" description="DUF4148 domain-containing protein" evidence="2">
    <location>
        <begin position="28"/>
        <end position="114"/>
    </location>
</feature>
<feature type="signal peptide" evidence="2">
    <location>
        <begin position="1"/>
        <end position="27"/>
    </location>
</feature>
<keyword evidence="2" id="KW-0732">Signal</keyword>
<feature type="compositionally biased region" description="Low complexity" evidence="1">
    <location>
        <begin position="30"/>
        <end position="49"/>
    </location>
</feature>
<protein>
    <recommendedName>
        <fullName evidence="5">DUF4148 domain-containing protein</fullName>
    </recommendedName>
</protein>
<evidence type="ECO:0008006" key="5">
    <source>
        <dbReference type="Google" id="ProtNLM"/>
    </source>
</evidence>
<sequence>MNKRRFTGISTLVIALLCVAAPPETRADDSASAAAVTTSNAASSPQQIRRAQRKAARAKKKAQLEAERQRLQKNGYQASDQDVDTPKAIQDAQNNAAAKVDAKRKAASGAEVNR</sequence>
<evidence type="ECO:0000256" key="1">
    <source>
        <dbReference type="SAM" id="MobiDB-lite"/>
    </source>
</evidence>
<dbReference type="EMBL" id="FPBH01000009">
    <property type="protein sequence ID" value="SFU09136.1"/>
    <property type="molecule type" value="Genomic_DNA"/>
</dbReference>
<evidence type="ECO:0000256" key="2">
    <source>
        <dbReference type="SAM" id="SignalP"/>
    </source>
</evidence>
<accession>A0A1I7DC20</accession>
<gene>
    <name evidence="3" type="ORF">SAMN05192563_1009133</name>
</gene>
<feature type="compositionally biased region" description="Basic residues" evidence="1">
    <location>
        <begin position="50"/>
        <end position="61"/>
    </location>
</feature>
<evidence type="ECO:0000313" key="4">
    <source>
        <dbReference type="Proteomes" id="UP000198844"/>
    </source>
</evidence>
<organism evidence="3 4">
    <name type="scientific">Paraburkholderia aspalathi</name>
    <dbReference type="NCBI Taxonomy" id="1324617"/>
    <lineage>
        <taxon>Bacteria</taxon>
        <taxon>Pseudomonadati</taxon>
        <taxon>Pseudomonadota</taxon>
        <taxon>Betaproteobacteria</taxon>
        <taxon>Burkholderiales</taxon>
        <taxon>Burkholderiaceae</taxon>
        <taxon>Paraburkholderia</taxon>
    </lineage>
</organism>
<proteinExistence type="predicted"/>
<evidence type="ECO:0000313" key="3">
    <source>
        <dbReference type="EMBL" id="SFU09136.1"/>
    </source>
</evidence>
<dbReference type="AlphaFoldDB" id="A0A1I7DC20"/>
<reference evidence="3 4" key="1">
    <citation type="submission" date="2016-10" db="EMBL/GenBank/DDBJ databases">
        <authorList>
            <person name="de Groot N.N."/>
        </authorList>
    </citation>
    <scope>NUCLEOTIDE SEQUENCE [LARGE SCALE GENOMIC DNA]</scope>
    <source>
        <strain evidence="3 4">LMG 27731</strain>
    </source>
</reference>